<feature type="region of interest" description="Disordered" evidence="1">
    <location>
        <begin position="684"/>
        <end position="768"/>
    </location>
</feature>
<protein>
    <submittedName>
        <fullName evidence="2">Uncharacterized protein</fullName>
    </submittedName>
</protein>
<dbReference type="EMBL" id="KV427681">
    <property type="protein sequence ID" value="KZT00635.1"/>
    <property type="molecule type" value="Genomic_DNA"/>
</dbReference>
<feature type="region of interest" description="Disordered" evidence="1">
    <location>
        <begin position="1002"/>
        <end position="1032"/>
    </location>
</feature>
<feature type="compositionally biased region" description="Basic residues" evidence="1">
    <location>
        <begin position="727"/>
        <end position="740"/>
    </location>
</feature>
<feature type="compositionally biased region" description="Basic and acidic residues" evidence="1">
    <location>
        <begin position="1002"/>
        <end position="1015"/>
    </location>
</feature>
<dbReference type="RefSeq" id="XP_040758375.1">
    <property type="nucleotide sequence ID" value="XM_040910179.1"/>
</dbReference>
<gene>
    <name evidence="2" type="ORF">LAESUDRAFT_732138</name>
</gene>
<feature type="compositionally biased region" description="Low complexity" evidence="1">
    <location>
        <begin position="1016"/>
        <end position="1032"/>
    </location>
</feature>
<sequence>MSNTQDSSSVDVLASFFSQLTIKDGTPSQDPLKDALVNNIKTIWQAYAGAGSGSGKMFLDGTILFITNSNLPRDRIPGELRAALFKDGGADGSWQRLQPLPSDQLDKLMADNDMTAFLLSACEHDLPPAAIETIAEQQKRLDEAFHVKFRGRFDELFVEALDIYAKIYDNDIYYGRMIPFVQASGTGKTRLAWELGHRMPAFCVCFREDELPTSGWPPRDVNRKFFDGLDGPSTFLAEEKAAAFLGALVEVLHKTAPADLEGWIKAWSIENPTDLDGSSRHSHFEDVKKLTTERLTAFKEELFTLRSEHNITVSTDAAEADDNAGDEESGTSVTRWHQHLFRILAKPAFDKLADSVQRLGYQRFLLSLDECTELNDPALLRGPKGPRGPQRKMSLIALQRIIKAADEFSFPHGIQFWYMLLDTNSSVYELASSGPDASSFRLTSALKPLPVFCYVDFDQMRYENKQDDKRGGKRGGKQDDQQDGKIINAEDALLISFLATLGRPYWYSLRNTPEVVRAAIKKLIYNDAFDPANPDHVFAIFANRIVLELSNTSHSSRIAINAVRSHMRLLTDVHDAFIITEAPSEPMLAVAAAQILNENSQNYAKALDTLMRRLIIDGVVTDRGRQGELSIRLLLTLARDKATLPDGGKFVDSTEPTRRAVRPVKLSDFLKTLLGKDLGIKIQNTTEEATTEAAETKEPTTEEHEEAKEAKESTIEEDEEPTTQKTKAQKAKALKAKAQKAKADAQKAKAEAQKAKAEQAKAEKAKAEKTKTENVRRLLKGAEKVWINFTHWIQTPEEISVITLEWLAELWFRGAAVQCTHNQALLDMLFVTYSGDLSKPFDKKKLGYAIKQIKARTDASGSKLVAGLAGPIIETTNASGETVRYKPENYVAIFMDFASESAIGHAGGPRVAIEFGKPDMQKHSNWIGYLGPEEPERYCLNIRGHDSQVYTVITPEFKEQFDLLFAHAIAPSGPFEKYAHAMKSAMDPISSRLHINPVSLKAEKKAERAPEKAPENAKAAKGNSKSGGSSSK</sequence>
<feature type="compositionally biased region" description="Basic and acidic residues" evidence="1">
    <location>
        <begin position="741"/>
        <end position="768"/>
    </location>
</feature>
<dbReference type="Proteomes" id="UP000076871">
    <property type="component" value="Unassembled WGS sequence"/>
</dbReference>
<name>A0A165BAS7_9APHY</name>
<dbReference type="STRING" id="1314785.A0A165BAS7"/>
<dbReference type="AlphaFoldDB" id="A0A165BAS7"/>
<reference evidence="2 3" key="1">
    <citation type="journal article" date="2016" name="Mol. Biol. Evol.">
        <title>Comparative Genomics of Early-Diverging Mushroom-Forming Fungi Provides Insights into the Origins of Lignocellulose Decay Capabilities.</title>
        <authorList>
            <person name="Nagy L.G."/>
            <person name="Riley R."/>
            <person name="Tritt A."/>
            <person name="Adam C."/>
            <person name="Daum C."/>
            <person name="Floudas D."/>
            <person name="Sun H."/>
            <person name="Yadav J.S."/>
            <person name="Pangilinan J."/>
            <person name="Larsson K.H."/>
            <person name="Matsuura K."/>
            <person name="Barry K."/>
            <person name="Labutti K."/>
            <person name="Kuo R."/>
            <person name="Ohm R.A."/>
            <person name="Bhattacharya S.S."/>
            <person name="Shirouzu T."/>
            <person name="Yoshinaga Y."/>
            <person name="Martin F.M."/>
            <person name="Grigoriev I.V."/>
            <person name="Hibbett D.S."/>
        </authorList>
    </citation>
    <scope>NUCLEOTIDE SEQUENCE [LARGE SCALE GENOMIC DNA]</scope>
    <source>
        <strain evidence="2 3">93-53</strain>
    </source>
</reference>
<dbReference type="PANTHER" id="PTHR33266">
    <property type="entry name" value="CHROMOSOME 15, WHOLE GENOME SHOTGUN SEQUENCE"/>
    <property type="match status" value="1"/>
</dbReference>
<keyword evidence="3" id="KW-1185">Reference proteome</keyword>
<dbReference type="OrthoDB" id="107110at2759"/>
<proteinExistence type="predicted"/>
<evidence type="ECO:0000313" key="3">
    <source>
        <dbReference type="Proteomes" id="UP000076871"/>
    </source>
</evidence>
<evidence type="ECO:0000313" key="2">
    <source>
        <dbReference type="EMBL" id="KZT00635.1"/>
    </source>
</evidence>
<feature type="compositionally biased region" description="Basic and acidic residues" evidence="1">
    <location>
        <begin position="694"/>
        <end position="714"/>
    </location>
</feature>
<accession>A0A165BAS7</accession>
<organism evidence="2 3">
    <name type="scientific">Laetiporus sulphureus 93-53</name>
    <dbReference type="NCBI Taxonomy" id="1314785"/>
    <lineage>
        <taxon>Eukaryota</taxon>
        <taxon>Fungi</taxon>
        <taxon>Dikarya</taxon>
        <taxon>Basidiomycota</taxon>
        <taxon>Agaricomycotina</taxon>
        <taxon>Agaricomycetes</taxon>
        <taxon>Polyporales</taxon>
        <taxon>Laetiporus</taxon>
    </lineage>
</organism>
<dbReference type="GeneID" id="63827208"/>
<evidence type="ECO:0000256" key="1">
    <source>
        <dbReference type="SAM" id="MobiDB-lite"/>
    </source>
</evidence>
<dbReference type="InParanoid" id="A0A165BAS7"/>
<dbReference type="PANTHER" id="PTHR33266:SF1">
    <property type="entry name" value="F-BOX DOMAIN-CONTAINING PROTEIN"/>
    <property type="match status" value="1"/>
</dbReference>